<evidence type="ECO:0000313" key="3">
    <source>
        <dbReference type="Proteomes" id="UP000603317"/>
    </source>
</evidence>
<accession>A0ABQ1FGL4</accession>
<dbReference type="PROSITE" id="PS50925">
    <property type="entry name" value="BLUF"/>
    <property type="match status" value="1"/>
</dbReference>
<dbReference type="Gene3D" id="3.30.70.100">
    <property type="match status" value="1"/>
</dbReference>
<proteinExistence type="predicted"/>
<dbReference type="InterPro" id="IPR007024">
    <property type="entry name" value="BLUF_domain"/>
</dbReference>
<protein>
    <recommendedName>
        <fullName evidence="1">BLUF domain-containing protein</fullName>
    </recommendedName>
</protein>
<dbReference type="Pfam" id="PF04940">
    <property type="entry name" value="BLUF"/>
    <property type="match status" value="1"/>
</dbReference>
<dbReference type="SMART" id="SM01034">
    <property type="entry name" value="BLUF"/>
    <property type="match status" value="1"/>
</dbReference>
<evidence type="ECO:0000313" key="2">
    <source>
        <dbReference type="EMBL" id="GGA12418.1"/>
    </source>
</evidence>
<feature type="domain" description="BLUF" evidence="1">
    <location>
        <begin position="1"/>
        <end position="92"/>
    </location>
</feature>
<dbReference type="Proteomes" id="UP000603317">
    <property type="component" value="Unassembled WGS sequence"/>
</dbReference>
<organism evidence="2 3">
    <name type="scientific">Blastomonas marina</name>
    <dbReference type="NCBI Taxonomy" id="1867408"/>
    <lineage>
        <taxon>Bacteria</taxon>
        <taxon>Pseudomonadati</taxon>
        <taxon>Pseudomonadota</taxon>
        <taxon>Alphaproteobacteria</taxon>
        <taxon>Sphingomonadales</taxon>
        <taxon>Sphingomonadaceae</taxon>
        <taxon>Blastomonas</taxon>
    </lineage>
</organism>
<dbReference type="EMBL" id="BMID01000001">
    <property type="protein sequence ID" value="GGA12418.1"/>
    <property type="molecule type" value="Genomic_DNA"/>
</dbReference>
<dbReference type="RefSeq" id="WP_188642918.1">
    <property type="nucleotide sequence ID" value="NZ_BMID01000001.1"/>
</dbReference>
<keyword evidence="3" id="KW-1185">Reference proteome</keyword>
<evidence type="ECO:0000259" key="1">
    <source>
        <dbReference type="PROSITE" id="PS50925"/>
    </source>
</evidence>
<reference evidence="3" key="1">
    <citation type="journal article" date="2019" name="Int. J. Syst. Evol. Microbiol.">
        <title>The Global Catalogue of Microorganisms (GCM) 10K type strain sequencing project: providing services to taxonomists for standard genome sequencing and annotation.</title>
        <authorList>
            <consortium name="The Broad Institute Genomics Platform"/>
            <consortium name="The Broad Institute Genome Sequencing Center for Infectious Disease"/>
            <person name="Wu L."/>
            <person name="Ma J."/>
        </authorList>
    </citation>
    <scope>NUCLEOTIDE SEQUENCE [LARGE SCALE GENOMIC DNA]</scope>
    <source>
        <strain evidence="3">CGMCC 1.15297</strain>
    </source>
</reference>
<dbReference type="SUPFAM" id="SSF54975">
    <property type="entry name" value="Acylphosphatase/BLUF domain-like"/>
    <property type="match status" value="1"/>
</dbReference>
<comment type="caution">
    <text evidence="2">The sequence shown here is derived from an EMBL/GenBank/DDBJ whole genome shotgun (WGS) entry which is preliminary data.</text>
</comment>
<gene>
    <name evidence="2" type="ORF">GCM10010923_23980</name>
</gene>
<sequence>MERLIYTSEANGRLSGDEVFEIVETSARNNAKRDISGFLIFKDGRFLQLIEGETDSLEVLMQTLERDPRHHSIRTVKRTAANQREFDGWRMRRFNVSDAERHLREIADKIDQPDARATIMPLVEEFLAG</sequence>
<name>A0ABQ1FGL4_9SPHN</name>
<dbReference type="InterPro" id="IPR036046">
    <property type="entry name" value="Acylphosphatase-like_dom_sf"/>
</dbReference>